<evidence type="ECO:0000313" key="1">
    <source>
        <dbReference type="EMBL" id="AIR90495.1"/>
    </source>
</evidence>
<sequence length="114" mass="12647">MTELATKDELQTVINGLNERLARQHVINRTLAMILTEVMLTSTAASMVLGTITPMVTASDGLEEDLEDSVRISQGYLGDKADRQEQLCALLIQALSEDHQGIEEKLRETFSRKS</sequence>
<dbReference type="RefSeq" id="WP_038413088.1">
    <property type="nucleotide sequence ID" value="NZ_CP009455.1"/>
</dbReference>
<proteinExistence type="predicted"/>
<keyword evidence="2" id="KW-1185">Reference proteome</keyword>
<gene>
    <name evidence="1" type="ORF">LK03_14895</name>
</gene>
<reference evidence="1 2" key="1">
    <citation type="submission" date="2014-09" db="EMBL/GenBank/DDBJ databases">
        <authorList>
            <person name="Chan K.-G."/>
        </authorList>
    </citation>
    <scope>NUCLEOTIDE SEQUENCE [LARGE SCALE GENOMIC DNA]</scope>
    <source>
        <strain evidence="1 2">ND07</strain>
    </source>
</reference>
<dbReference type="EMBL" id="CP009455">
    <property type="protein sequence ID" value="AIR90495.1"/>
    <property type="molecule type" value="Genomic_DNA"/>
</dbReference>
<dbReference type="STRING" id="157783.LK03_14895"/>
<accession>A0A089WMF6</accession>
<protein>
    <submittedName>
        <fullName evidence="1">Uncharacterized protein</fullName>
    </submittedName>
</protein>
<dbReference type="Proteomes" id="UP000029493">
    <property type="component" value="Chromosome"/>
</dbReference>
<evidence type="ECO:0000313" key="2">
    <source>
        <dbReference type="Proteomes" id="UP000029493"/>
    </source>
</evidence>
<dbReference type="OrthoDB" id="9953310at2"/>
<dbReference type="KEGG" id="psw:LK03_14895"/>
<name>A0A089WMF6_9PSED</name>
<organism evidence="1 2">
    <name type="scientific">Pseudomonas cremoricolorata</name>
    <dbReference type="NCBI Taxonomy" id="157783"/>
    <lineage>
        <taxon>Bacteria</taxon>
        <taxon>Pseudomonadati</taxon>
        <taxon>Pseudomonadota</taxon>
        <taxon>Gammaproteobacteria</taxon>
        <taxon>Pseudomonadales</taxon>
        <taxon>Pseudomonadaceae</taxon>
        <taxon>Pseudomonas</taxon>
    </lineage>
</organism>
<dbReference type="AlphaFoldDB" id="A0A089WMF6"/>